<organism evidence="2">
    <name type="scientific">freshwater metagenome</name>
    <dbReference type="NCBI Taxonomy" id="449393"/>
    <lineage>
        <taxon>unclassified sequences</taxon>
        <taxon>metagenomes</taxon>
        <taxon>ecological metagenomes</taxon>
    </lineage>
</organism>
<feature type="domain" description="Glyoxalase-like" evidence="1">
    <location>
        <begin position="9"/>
        <end position="116"/>
    </location>
</feature>
<dbReference type="PANTHER" id="PTHR35908">
    <property type="entry name" value="HYPOTHETICAL FUSION PROTEIN"/>
    <property type="match status" value="1"/>
</dbReference>
<accession>A0A6J6EK68</accession>
<gene>
    <name evidence="2" type="ORF">UFOPK1726_00630</name>
</gene>
<proteinExistence type="predicted"/>
<reference evidence="2" key="1">
    <citation type="submission" date="2020-05" db="EMBL/GenBank/DDBJ databases">
        <authorList>
            <person name="Chiriac C."/>
            <person name="Salcher M."/>
            <person name="Ghai R."/>
            <person name="Kavagutti S V."/>
        </authorList>
    </citation>
    <scope>NUCLEOTIDE SEQUENCE</scope>
</reference>
<dbReference type="InterPro" id="IPR041581">
    <property type="entry name" value="Glyoxalase_6"/>
</dbReference>
<dbReference type="Gene3D" id="3.10.180.10">
    <property type="entry name" value="2,3-Dihydroxybiphenyl 1,2-Dioxygenase, domain 1"/>
    <property type="match status" value="1"/>
</dbReference>
<dbReference type="SUPFAM" id="SSF54593">
    <property type="entry name" value="Glyoxalase/Bleomycin resistance protein/Dihydroxybiphenyl dioxygenase"/>
    <property type="match status" value="1"/>
</dbReference>
<dbReference type="Pfam" id="PF18029">
    <property type="entry name" value="Glyoxalase_6"/>
    <property type="match status" value="1"/>
</dbReference>
<sequence length="118" mass="13239">MIGTWHGLIINCPKPQQLAPFYAELLDYVTVQDEPDWVVIGKSPDQPGIAFQLDENFVPPTWPELSVPTHLHIDIRIADLDAALAEVERLGGKLRQKSVADFWVCSDPEGLPFCLVKF</sequence>
<evidence type="ECO:0000313" key="2">
    <source>
        <dbReference type="EMBL" id="CAB4576930.1"/>
    </source>
</evidence>
<dbReference type="InterPro" id="IPR029068">
    <property type="entry name" value="Glyas_Bleomycin-R_OHBP_Dase"/>
</dbReference>
<protein>
    <submittedName>
        <fullName evidence="2">Unannotated protein</fullName>
    </submittedName>
</protein>
<name>A0A6J6EK68_9ZZZZ</name>
<evidence type="ECO:0000259" key="1">
    <source>
        <dbReference type="Pfam" id="PF18029"/>
    </source>
</evidence>
<dbReference type="PANTHER" id="PTHR35908:SF1">
    <property type="entry name" value="CONSERVED PROTEIN"/>
    <property type="match status" value="1"/>
</dbReference>
<dbReference type="EMBL" id="CAEZTT010000062">
    <property type="protein sequence ID" value="CAB4576930.1"/>
    <property type="molecule type" value="Genomic_DNA"/>
</dbReference>
<dbReference type="AlphaFoldDB" id="A0A6J6EK68"/>